<evidence type="ECO:0000313" key="2">
    <source>
        <dbReference type="EMBL" id="AFJ02006.1"/>
    </source>
</evidence>
<dbReference type="KEGG" id="mec:Q7C_837"/>
<reference evidence="2 3" key="1">
    <citation type="journal article" date="2012" name="J. Bacteriol.">
        <title>Complete genome sequences of Methylophaga sp. strain JAM1 and Methylophaga sp. strain JAM7.</title>
        <authorList>
            <person name="Villeneuve C."/>
            <person name="Martineau C."/>
            <person name="Mauffrey F."/>
            <person name="Villemur R."/>
        </authorList>
    </citation>
    <scope>NUCLEOTIDE SEQUENCE [LARGE SCALE GENOMIC DNA]</scope>
    <source>
        <strain evidence="2 3">JAM7</strain>
    </source>
</reference>
<organism evidence="2 3">
    <name type="scientific">Methylophaga frappieri (strain ATCC BAA-2434 / DSM 25690 / JAM7)</name>
    <dbReference type="NCBI Taxonomy" id="754477"/>
    <lineage>
        <taxon>Bacteria</taxon>
        <taxon>Pseudomonadati</taxon>
        <taxon>Pseudomonadota</taxon>
        <taxon>Gammaproteobacteria</taxon>
        <taxon>Thiotrichales</taxon>
        <taxon>Piscirickettsiaceae</taxon>
        <taxon>Methylophaga</taxon>
    </lineage>
</organism>
<protein>
    <submittedName>
        <fullName evidence="2">Uncharacterized protein</fullName>
    </submittedName>
</protein>
<dbReference type="RefSeq" id="WP_014703427.1">
    <property type="nucleotide sequence ID" value="NC_017856.1"/>
</dbReference>
<evidence type="ECO:0000256" key="1">
    <source>
        <dbReference type="SAM" id="MobiDB-lite"/>
    </source>
</evidence>
<keyword evidence="3" id="KW-1185">Reference proteome</keyword>
<proteinExistence type="predicted"/>
<feature type="compositionally biased region" description="Basic and acidic residues" evidence="1">
    <location>
        <begin position="43"/>
        <end position="53"/>
    </location>
</feature>
<feature type="compositionally biased region" description="Low complexity" evidence="1">
    <location>
        <begin position="88"/>
        <end position="105"/>
    </location>
</feature>
<accession>I1YGG3</accession>
<dbReference type="STRING" id="754477.Q7C_837"/>
<feature type="region of interest" description="Disordered" evidence="1">
    <location>
        <begin position="43"/>
        <end position="127"/>
    </location>
</feature>
<name>I1YGG3_METFJ</name>
<dbReference type="HOGENOM" id="CLU_1494584_0_0_6"/>
<dbReference type="AlphaFoldDB" id="I1YGG3"/>
<dbReference type="Gene3D" id="3.40.5.80">
    <property type="match status" value="1"/>
</dbReference>
<gene>
    <name evidence="2" type="ordered locus">Q7C_837</name>
</gene>
<dbReference type="SUPFAM" id="SSF160059">
    <property type="entry name" value="PriA/YqbF domain"/>
    <property type="match status" value="1"/>
</dbReference>
<sequence length="180" mass="18923" precursor="true">MSEVKTVLVGVMHTMAYEGKPNVDVIKQDAKLNKVTAADRDAAWEQYQEELKQQEQQNAGTDADGATEQNTGDDSGDANAGQEGGTETGAANDGDSSDESGTGSDADNQNTPPSPDENKTGSGEAEAVLVVKTKRAKGSRRRAGFRFGGEPVAIPLADLSDEQLDEIKADPALSVKEELV</sequence>
<evidence type="ECO:0000313" key="3">
    <source>
        <dbReference type="Proteomes" id="UP000009145"/>
    </source>
</evidence>
<dbReference type="Proteomes" id="UP000009145">
    <property type="component" value="Chromosome"/>
</dbReference>
<dbReference type="EMBL" id="CP003380">
    <property type="protein sequence ID" value="AFJ02006.1"/>
    <property type="molecule type" value="Genomic_DNA"/>
</dbReference>
<dbReference type="PATRIC" id="fig|754477.3.peg.826"/>